<dbReference type="EMBL" id="UYRT01007385">
    <property type="protein sequence ID" value="VDK42273.1"/>
    <property type="molecule type" value="Genomic_DNA"/>
</dbReference>
<dbReference type="WBParaSite" id="GPUH_0000407001-mRNA-1">
    <property type="protein sequence ID" value="GPUH_0000407001-mRNA-1"/>
    <property type="gene ID" value="GPUH_0000407001"/>
</dbReference>
<sequence length="95" mass="11126">MEKIRKYHHDFYHINNMFVIVCGSIDHNKLLQILQDVEDRTYQRVPQSFTVPFKQPMQTFTEAIETKIVCPSEDNMLGVVAIAWAGPRNHVRLLL</sequence>
<dbReference type="OrthoDB" id="4953at2759"/>
<dbReference type="Pfam" id="PF05193">
    <property type="entry name" value="Peptidase_M16_C"/>
    <property type="match status" value="1"/>
</dbReference>
<proteinExistence type="predicted"/>
<dbReference type="PANTHER" id="PTHR43016:SF16">
    <property type="entry name" value="METALLOPROTEASE, PUTATIVE (AFU_ORTHOLOGUE AFUA_4G07610)-RELATED"/>
    <property type="match status" value="1"/>
</dbReference>
<evidence type="ECO:0000259" key="1">
    <source>
        <dbReference type="Pfam" id="PF05193"/>
    </source>
</evidence>
<evidence type="ECO:0000313" key="3">
    <source>
        <dbReference type="Proteomes" id="UP000271098"/>
    </source>
</evidence>
<dbReference type="InterPro" id="IPR011249">
    <property type="entry name" value="Metalloenz_LuxS/M16"/>
</dbReference>
<name>A0A183D5S2_9BILA</name>
<gene>
    <name evidence="2" type="ORF">GPUH_LOCUS4064</name>
</gene>
<accession>A0A183D5S2</accession>
<dbReference type="SUPFAM" id="SSF63411">
    <property type="entry name" value="LuxS/MPP-like metallohydrolase"/>
    <property type="match status" value="1"/>
</dbReference>
<dbReference type="Proteomes" id="UP000271098">
    <property type="component" value="Unassembled WGS sequence"/>
</dbReference>
<protein>
    <submittedName>
        <fullName evidence="4">Peptidase_M16_C domain-containing protein</fullName>
    </submittedName>
</protein>
<evidence type="ECO:0000313" key="2">
    <source>
        <dbReference type="EMBL" id="VDK42273.1"/>
    </source>
</evidence>
<organism evidence="4">
    <name type="scientific">Gongylonema pulchrum</name>
    <dbReference type="NCBI Taxonomy" id="637853"/>
    <lineage>
        <taxon>Eukaryota</taxon>
        <taxon>Metazoa</taxon>
        <taxon>Ecdysozoa</taxon>
        <taxon>Nematoda</taxon>
        <taxon>Chromadorea</taxon>
        <taxon>Rhabditida</taxon>
        <taxon>Spirurina</taxon>
        <taxon>Spiruromorpha</taxon>
        <taxon>Spiruroidea</taxon>
        <taxon>Gongylonematidae</taxon>
        <taxon>Gongylonema</taxon>
    </lineage>
</organism>
<reference evidence="4" key="1">
    <citation type="submission" date="2016-06" db="UniProtKB">
        <authorList>
            <consortium name="WormBaseParasite"/>
        </authorList>
    </citation>
    <scope>IDENTIFICATION</scope>
</reference>
<dbReference type="AlphaFoldDB" id="A0A183D5S2"/>
<dbReference type="Gene3D" id="3.30.830.10">
    <property type="entry name" value="Metalloenzyme, LuxS/M16 peptidase-like"/>
    <property type="match status" value="1"/>
</dbReference>
<dbReference type="PANTHER" id="PTHR43016">
    <property type="entry name" value="PRESEQUENCE PROTEASE"/>
    <property type="match status" value="1"/>
</dbReference>
<keyword evidence="3" id="KW-1185">Reference proteome</keyword>
<dbReference type="InterPro" id="IPR007863">
    <property type="entry name" value="Peptidase_M16_C"/>
</dbReference>
<dbReference type="GO" id="GO:0046872">
    <property type="term" value="F:metal ion binding"/>
    <property type="evidence" value="ECO:0007669"/>
    <property type="project" value="InterPro"/>
</dbReference>
<feature type="domain" description="Peptidase M16 C-terminal" evidence="1">
    <location>
        <begin position="2"/>
        <end position="87"/>
    </location>
</feature>
<reference evidence="2 3" key="2">
    <citation type="submission" date="2018-11" db="EMBL/GenBank/DDBJ databases">
        <authorList>
            <consortium name="Pathogen Informatics"/>
        </authorList>
    </citation>
    <scope>NUCLEOTIDE SEQUENCE [LARGE SCALE GENOMIC DNA]</scope>
</reference>
<evidence type="ECO:0000313" key="4">
    <source>
        <dbReference type="WBParaSite" id="GPUH_0000407001-mRNA-1"/>
    </source>
</evidence>